<dbReference type="GO" id="GO:0090599">
    <property type="term" value="F:alpha-glucosidase activity"/>
    <property type="evidence" value="ECO:0007669"/>
    <property type="project" value="TreeGrafter"/>
</dbReference>
<evidence type="ECO:0000256" key="2">
    <source>
        <dbReference type="RuleBase" id="RU361185"/>
    </source>
</evidence>
<dbReference type="PANTHER" id="PTHR22762">
    <property type="entry name" value="ALPHA-GLUCOSIDASE"/>
    <property type="match status" value="1"/>
</dbReference>
<accession>A0A1G8YVZ3</accession>
<dbReference type="InterPro" id="IPR000322">
    <property type="entry name" value="Glyco_hydro_31_TIM"/>
</dbReference>
<dbReference type="InterPro" id="IPR013780">
    <property type="entry name" value="Glyco_hydro_b"/>
</dbReference>
<evidence type="ECO:0000256" key="1">
    <source>
        <dbReference type="ARBA" id="ARBA00007806"/>
    </source>
</evidence>
<dbReference type="InterPro" id="IPR048395">
    <property type="entry name" value="Glyco_hydro_31_C"/>
</dbReference>
<proteinExistence type="inferred from homology"/>
<name>A0A1G8YVZ3_9LACT</name>
<sequence>MVKNRTETFKMETHPLAPDESVVTWENYRFTVLTPAMIRLEHHPEGIFEDEATQTVLNRDFDTPEYNLKETDEYIEIITSHVHLMFYKTEGGFTRNNLNIEAIGNYSLYHSTWYFGDKPDTLKGTARTLDFADGAIELEEGLMNKDGFSVFDDSTSMRLTEDGWVEKRPKNVTDMYFLGYGRDYLGALKDYHYLTGKTPLLPRYALGNWWSRYYPYSQDGYKRLMLEFQERQIPFSVAVLDMDWHVTDIPPEYGSGWTGYTWNTELFPDPEEFLTWLKDNGMRTTLNLHPANGVQPFEEMYEPMAKELGVNAEEEEPIRFDIADPEFLDAYFKYLHHPHEEIGVDFWWIDWQQGSVTKVEGLDPLWMLNHYHFLDHGRNGNRPLIFSRYAGLGSHRYPIGFSGDTAATWDSLHFQPYFTATASNVGYSWWSHDIGGHMGGIKDNDLFVRWVQFGVFSPINRLHSQNGEFSGKEPWRYGQKAERIVTDFMQLRHRLVPYLYTMNVLNHLDDFPLVRPMYYHYPWKDEAYDVPNQYYFGTQMIVAPITTPTKDDLRLGKVKVWLPEGKWYDFFNNRSYEGDRMLDVFRPMSTFPVFVKAGGIVPMDQSHQNHIDNPENMEVRVYAGEDGNFTLYEDDGVGQGSEAATTKMSLKWKENGNEWAMFQISSPEGNIDILPKNRQFTISLIGFKCTRMPEVHVNDDKVEAEVTRQGKVTKIVIPEQPSDAQYTLYFKGVELKKNDMHGELFRFLDRAQIEASEKENIYSTIVKGKSSGRVISALLALDIDPDLMEAISEIVWANPDDVS</sequence>
<dbReference type="CDD" id="cd06595">
    <property type="entry name" value="GH31_u1"/>
    <property type="match status" value="1"/>
</dbReference>
<dbReference type="Proteomes" id="UP000199433">
    <property type="component" value="Unassembled WGS sequence"/>
</dbReference>
<evidence type="ECO:0000313" key="7">
    <source>
        <dbReference type="Proteomes" id="UP000199433"/>
    </source>
</evidence>
<protein>
    <submittedName>
        <fullName evidence="6">Alpha-glucosidase, glycosyl hydrolase family GH31</fullName>
    </submittedName>
</protein>
<comment type="similarity">
    <text evidence="1 2">Belongs to the glycosyl hydrolase 31 family.</text>
</comment>
<dbReference type="Pfam" id="PF17137">
    <property type="entry name" value="DUF5110"/>
    <property type="match status" value="1"/>
</dbReference>
<dbReference type="SUPFAM" id="SSF51445">
    <property type="entry name" value="(Trans)glycosidases"/>
    <property type="match status" value="1"/>
</dbReference>
<dbReference type="Pfam" id="PF21365">
    <property type="entry name" value="Glyco_hydro_31_3rd"/>
    <property type="match status" value="1"/>
</dbReference>
<feature type="domain" description="Glycoside hydrolase family 31 TIM barrel" evidence="3">
    <location>
        <begin position="198"/>
        <end position="502"/>
    </location>
</feature>
<dbReference type="SUPFAM" id="SSF51011">
    <property type="entry name" value="Glycosyl hydrolase domain"/>
    <property type="match status" value="1"/>
</dbReference>
<feature type="domain" description="Glycosyl hydrolase family 31 C-terminal" evidence="5">
    <location>
        <begin position="512"/>
        <end position="601"/>
    </location>
</feature>
<dbReference type="InterPro" id="IPR017853">
    <property type="entry name" value="GH"/>
</dbReference>
<keyword evidence="2" id="KW-0326">Glycosidase</keyword>
<dbReference type="EMBL" id="FNFK01000011">
    <property type="protein sequence ID" value="SDK07019.1"/>
    <property type="molecule type" value="Genomic_DNA"/>
</dbReference>
<evidence type="ECO:0000259" key="4">
    <source>
        <dbReference type="Pfam" id="PF17137"/>
    </source>
</evidence>
<dbReference type="AlphaFoldDB" id="A0A1G8YVZ3"/>
<dbReference type="Gene3D" id="2.60.40.1180">
    <property type="entry name" value="Golgi alpha-mannosidase II"/>
    <property type="match status" value="2"/>
</dbReference>
<feature type="domain" description="DUF5110" evidence="4">
    <location>
        <begin position="617"/>
        <end position="686"/>
    </location>
</feature>
<dbReference type="InterPro" id="IPR033403">
    <property type="entry name" value="DUF5110"/>
</dbReference>
<dbReference type="GO" id="GO:0006491">
    <property type="term" value="P:N-glycan processing"/>
    <property type="evidence" value="ECO:0007669"/>
    <property type="project" value="TreeGrafter"/>
</dbReference>
<dbReference type="STRING" id="426701.SAMN04488098_101138"/>
<dbReference type="RefSeq" id="WP_218121393.1">
    <property type="nucleotide sequence ID" value="NZ_FNFK01000011.1"/>
</dbReference>
<dbReference type="Pfam" id="PF01055">
    <property type="entry name" value="Glyco_hydro_31_2nd"/>
    <property type="match status" value="1"/>
</dbReference>
<evidence type="ECO:0000259" key="3">
    <source>
        <dbReference type="Pfam" id="PF01055"/>
    </source>
</evidence>
<organism evidence="6 7">
    <name type="scientific">Alkalibacterium thalassium</name>
    <dbReference type="NCBI Taxonomy" id="426701"/>
    <lineage>
        <taxon>Bacteria</taxon>
        <taxon>Bacillati</taxon>
        <taxon>Bacillota</taxon>
        <taxon>Bacilli</taxon>
        <taxon>Lactobacillales</taxon>
        <taxon>Carnobacteriaceae</taxon>
        <taxon>Alkalibacterium</taxon>
    </lineage>
</organism>
<gene>
    <name evidence="6" type="ORF">SAMN04488098_101138</name>
</gene>
<evidence type="ECO:0000313" key="6">
    <source>
        <dbReference type="EMBL" id="SDK07019.1"/>
    </source>
</evidence>
<dbReference type="GO" id="GO:0005975">
    <property type="term" value="P:carbohydrate metabolic process"/>
    <property type="evidence" value="ECO:0007669"/>
    <property type="project" value="InterPro"/>
</dbReference>
<reference evidence="7" key="1">
    <citation type="submission" date="2016-10" db="EMBL/GenBank/DDBJ databases">
        <authorList>
            <person name="Varghese N."/>
            <person name="Submissions S."/>
        </authorList>
    </citation>
    <scope>NUCLEOTIDE SEQUENCE [LARGE SCALE GENOMIC DNA]</scope>
    <source>
        <strain evidence="7">DSM 19181</strain>
    </source>
</reference>
<dbReference type="Gene3D" id="3.20.20.80">
    <property type="entry name" value="Glycosidases"/>
    <property type="match status" value="1"/>
</dbReference>
<evidence type="ECO:0000259" key="5">
    <source>
        <dbReference type="Pfam" id="PF21365"/>
    </source>
</evidence>
<keyword evidence="7" id="KW-1185">Reference proteome</keyword>
<keyword evidence="2 6" id="KW-0378">Hydrolase</keyword>
<dbReference type="PANTHER" id="PTHR22762:SF89">
    <property type="entry name" value="ALPHA-XYLOSIDASE"/>
    <property type="match status" value="1"/>
</dbReference>